<keyword evidence="3 9" id="KW-0597">Phosphoprotein</keyword>
<sequence length="844" mass="92222">MFIEVALTHARSGPSPSTADYARDVLENMSEAFFLLDREFRLLDVNAAALALDGRSKEELVGRTLWDLTPGLEGSELGGLFKSVMLDRRAQTFVHHQTWEDGHGAWLESRIVPVQAGVAAFYRDVTDERSAQENLRETSRRLDAVLGNTTMAVFLMDDQQQCVYANAAAEKLTGFPLAHLQGRPLHDVIHHTKPDGSHYPRAECPIDRAFPKRAQVQGEDIFVAPDGSFYPVAFTASPLLDQAGAPVGTVIEARNIEKEKAKQARLDVLNQTGQALAAELDLERVVQIVTDAGVELSGAKFGAFFYNVINGAGESFLLYSLSGAERSDFDSFGHPRATEVFAPTFKGDGVLRSDDITSDPRYGRNPPHKGMPQGHLPVRSYLAVPVTSRSGEVIGGLFFGHPESGVFGEESEQLLLGLAGQAAVAIDNARLFEATQRANHGLEQRVAERTRELEVANEALRQSQKMEAIGQLTGGIAHDFNNLLTVIRGSADVLRREGLSEMKRRRYVDAISDTADRAARLTGQLLAFARRQALRPELFDAGRRITTISQMLRSLLGSRIRLEVDAECPDCFVEADVAQFDTTIVNLAVNARDAMEGEGVLRITVRRHAQVDHESVCVEVADTGHGIEPAELDRIFEPFFTTKEVGKGTGLGLSQVYGFIKQSEGEITVNSALNVGTTFQLLLPARSALPSTSEDQRLFETHARDGRILLVEDNADVRAFAVDLLTDLGFEVEVACCAQEALEMLSTRPAVDIVFSDVVMPGMSGIEFARIVQRKLPGTPIVLTSGYSHVLVDEGRHGFPLLQKPYSAADLTEALHQAIATSGGKRHRELRQPDGDNAPNTTPV</sequence>
<dbReference type="GO" id="GO:0005524">
    <property type="term" value="F:ATP binding"/>
    <property type="evidence" value="ECO:0007669"/>
    <property type="project" value="UniProtKB-KW"/>
</dbReference>
<dbReference type="PROSITE" id="PS50113">
    <property type="entry name" value="PAC"/>
    <property type="match status" value="1"/>
</dbReference>
<evidence type="ECO:0000259" key="13">
    <source>
        <dbReference type="PROSITE" id="PS50112"/>
    </source>
</evidence>
<keyword evidence="4" id="KW-0808">Transferase</keyword>
<dbReference type="GO" id="GO:0000155">
    <property type="term" value="F:phosphorelay sensor kinase activity"/>
    <property type="evidence" value="ECO:0007669"/>
    <property type="project" value="InterPro"/>
</dbReference>
<evidence type="ECO:0000313" key="15">
    <source>
        <dbReference type="EMBL" id="PSJ36338.1"/>
    </source>
</evidence>
<dbReference type="InterPro" id="IPR003594">
    <property type="entry name" value="HATPase_dom"/>
</dbReference>
<dbReference type="Gene3D" id="1.10.287.130">
    <property type="match status" value="1"/>
</dbReference>
<dbReference type="PROSITE" id="PS50110">
    <property type="entry name" value="RESPONSE_REGULATORY"/>
    <property type="match status" value="1"/>
</dbReference>
<dbReference type="Pfam" id="PF08448">
    <property type="entry name" value="PAS_4"/>
    <property type="match status" value="1"/>
</dbReference>
<evidence type="ECO:0000259" key="12">
    <source>
        <dbReference type="PROSITE" id="PS50110"/>
    </source>
</evidence>
<dbReference type="SMART" id="SM00448">
    <property type="entry name" value="REC"/>
    <property type="match status" value="1"/>
</dbReference>
<protein>
    <recommendedName>
        <fullName evidence="2">histidine kinase</fullName>
        <ecNumber evidence="2">2.7.13.3</ecNumber>
    </recommendedName>
</protein>
<dbReference type="InterPro" id="IPR001610">
    <property type="entry name" value="PAC"/>
</dbReference>
<dbReference type="SMART" id="SM00387">
    <property type="entry name" value="HATPase_c"/>
    <property type="match status" value="1"/>
</dbReference>
<feature type="modified residue" description="4-aspartylphosphate" evidence="9">
    <location>
        <position position="757"/>
    </location>
</feature>
<dbReference type="SUPFAM" id="SSF55781">
    <property type="entry name" value="GAF domain-like"/>
    <property type="match status" value="1"/>
</dbReference>
<dbReference type="PROSITE" id="PS50109">
    <property type="entry name" value="HIS_KIN"/>
    <property type="match status" value="1"/>
</dbReference>
<dbReference type="InterPro" id="IPR036097">
    <property type="entry name" value="HisK_dim/P_sf"/>
</dbReference>
<dbReference type="Proteomes" id="UP000241167">
    <property type="component" value="Unassembled WGS sequence"/>
</dbReference>
<dbReference type="Pfam" id="PF00072">
    <property type="entry name" value="Response_reg"/>
    <property type="match status" value="1"/>
</dbReference>
<dbReference type="Pfam" id="PF00512">
    <property type="entry name" value="HisKA"/>
    <property type="match status" value="1"/>
</dbReference>
<feature type="domain" description="PAC" evidence="14">
    <location>
        <begin position="216"/>
        <end position="268"/>
    </location>
</feature>
<dbReference type="InterPro" id="IPR035965">
    <property type="entry name" value="PAS-like_dom_sf"/>
</dbReference>
<dbReference type="SMART" id="SM00086">
    <property type="entry name" value="PAC"/>
    <property type="match status" value="1"/>
</dbReference>
<dbReference type="Pfam" id="PF02518">
    <property type="entry name" value="HATPase_c"/>
    <property type="match status" value="1"/>
</dbReference>
<evidence type="ECO:0000256" key="4">
    <source>
        <dbReference type="ARBA" id="ARBA00022679"/>
    </source>
</evidence>
<dbReference type="GO" id="GO:0006355">
    <property type="term" value="P:regulation of DNA-templated transcription"/>
    <property type="evidence" value="ECO:0007669"/>
    <property type="project" value="InterPro"/>
</dbReference>
<keyword evidence="8" id="KW-0902">Two-component regulatory system</keyword>
<dbReference type="SMART" id="SM00091">
    <property type="entry name" value="PAS"/>
    <property type="match status" value="2"/>
</dbReference>
<dbReference type="CDD" id="cd00130">
    <property type="entry name" value="PAS"/>
    <property type="match status" value="2"/>
</dbReference>
<keyword evidence="5" id="KW-0547">Nucleotide-binding</keyword>
<dbReference type="PROSITE" id="PS50112">
    <property type="entry name" value="PAS"/>
    <property type="match status" value="2"/>
</dbReference>
<dbReference type="InterPro" id="IPR000014">
    <property type="entry name" value="PAS"/>
</dbReference>
<keyword evidence="6 15" id="KW-0418">Kinase</keyword>
<dbReference type="InterPro" id="IPR013767">
    <property type="entry name" value="PAS_fold"/>
</dbReference>
<evidence type="ECO:0000256" key="5">
    <source>
        <dbReference type="ARBA" id="ARBA00022741"/>
    </source>
</evidence>
<evidence type="ECO:0000256" key="1">
    <source>
        <dbReference type="ARBA" id="ARBA00000085"/>
    </source>
</evidence>
<dbReference type="SUPFAM" id="SSF52172">
    <property type="entry name" value="CheY-like"/>
    <property type="match status" value="1"/>
</dbReference>
<dbReference type="InterPro" id="IPR013656">
    <property type="entry name" value="PAS_4"/>
</dbReference>
<dbReference type="SUPFAM" id="SSF55785">
    <property type="entry name" value="PYP-like sensor domain (PAS domain)"/>
    <property type="match status" value="2"/>
</dbReference>
<dbReference type="InterPro" id="IPR011006">
    <property type="entry name" value="CheY-like_superfamily"/>
</dbReference>
<keyword evidence="16" id="KW-1185">Reference proteome</keyword>
<dbReference type="InterPro" id="IPR001789">
    <property type="entry name" value="Sig_transdc_resp-reg_receiver"/>
</dbReference>
<dbReference type="EC" id="2.7.13.3" evidence="2"/>
<evidence type="ECO:0000256" key="3">
    <source>
        <dbReference type="ARBA" id="ARBA00022553"/>
    </source>
</evidence>
<proteinExistence type="predicted"/>
<evidence type="ECO:0000256" key="9">
    <source>
        <dbReference type="PROSITE-ProRule" id="PRU00169"/>
    </source>
</evidence>
<dbReference type="PANTHER" id="PTHR43065">
    <property type="entry name" value="SENSOR HISTIDINE KINASE"/>
    <property type="match status" value="1"/>
</dbReference>
<feature type="domain" description="Histidine kinase" evidence="11">
    <location>
        <begin position="475"/>
        <end position="687"/>
    </location>
</feature>
<dbReference type="Gene3D" id="3.30.450.20">
    <property type="entry name" value="PAS domain"/>
    <property type="match status" value="2"/>
</dbReference>
<dbReference type="NCBIfam" id="TIGR00229">
    <property type="entry name" value="sensory_box"/>
    <property type="match status" value="2"/>
</dbReference>
<dbReference type="Pfam" id="PF13185">
    <property type="entry name" value="GAF_2"/>
    <property type="match status" value="1"/>
</dbReference>
<feature type="domain" description="PAS" evidence="13">
    <location>
        <begin position="18"/>
        <end position="65"/>
    </location>
</feature>
<evidence type="ECO:0000256" key="7">
    <source>
        <dbReference type="ARBA" id="ARBA00022840"/>
    </source>
</evidence>
<dbReference type="EMBL" id="PXYI01000015">
    <property type="protein sequence ID" value="PSJ36338.1"/>
    <property type="molecule type" value="Genomic_DNA"/>
</dbReference>
<evidence type="ECO:0000256" key="10">
    <source>
        <dbReference type="SAM" id="MobiDB-lite"/>
    </source>
</evidence>
<dbReference type="InterPro" id="IPR003018">
    <property type="entry name" value="GAF"/>
</dbReference>
<organism evidence="15 16">
    <name type="scientific">Allosphingosinicella deserti</name>
    <dbReference type="NCBI Taxonomy" id="2116704"/>
    <lineage>
        <taxon>Bacteria</taxon>
        <taxon>Pseudomonadati</taxon>
        <taxon>Pseudomonadota</taxon>
        <taxon>Alphaproteobacteria</taxon>
        <taxon>Sphingomonadales</taxon>
        <taxon>Sphingomonadaceae</taxon>
        <taxon>Allosphingosinicella</taxon>
    </lineage>
</organism>
<dbReference type="InterPro" id="IPR005467">
    <property type="entry name" value="His_kinase_dom"/>
</dbReference>
<dbReference type="SMART" id="SM00388">
    <property type="entry name" value="HisKA"/>
    <property type="match status" value="1"/>
</dbReference>
<dbReference type="InterPro" id="IPR000700">
    <property type="entry name" value="PAS-assoc_C"/>
</dbReference>
<dbReference type="Gene3D" id="3.40.50.2300">
    <property type="match status" value="1"/>
</dbReference>
<dbReference type="SUPFAM" id="SSF47384">
    <property type="entry name" value="Homodimeric domain of signal transducing histidine kinase"/>
    <property type="match status" value="1"/>
</dbReference>
<feature type="region of interest" description="Disordered" evidence="10">
    <location>
        <begin position="822"/>
        <end position="844"/>
    </location>
</feature>
<dbReference type="SUPFAM" id="SSF55874">
    <property type="entry name" value="ATPase domain of HSP90 chaperone/DNA topoisomerase II/histidine kinase"/>
    <property type="match status" value="1"/>
</dbReference>
<evidence type="ECO:0000313" key="16">
    <source>
        <dbReference type="Proteomes" id="UP000241167"/>
    </source>
</evidence>
<dbReference type="InterPro" id="IPR036890">
    <property type="entry name" value="HATPase_C_sf"/>
</dbReference>
<dbReference type="PRINTS" id="PR00344">
    <property type="entry name" value="BCTRLSENSOR"/>
</dbReference>
<dbReference type="InterPro" id="IPR003661">
    <property type="entry name" value="HisK_dim/P_dom"/>
</dbReference>
<dbReference type="InterPro" id="IPR029016">
    <property type="entry name" value="GAF-like_dom_sf"/>
</dbReference>
<dbReference type="RefSeq" id="WP_106516166.1">
    <property type="nucleotide sequence ID" value="NZ_PXYI01000015.1"/>
</dbReference>
<accession>A0A2P7QED8</accession>
<keyword evidence="7" id="KW-0067">ATP-binding</keyword>
<dbReference type="PANTHER" id="PTHR43065:SF49">
    <property type="entry name" value="HISTIDINE KINASE"/>
    <property type="match status" value="1"/>
</dbReference>
<evidence type="ECO:0000256" key="6">
    <source>
        <dbReference type="ARBA" id="ARBA00022777"/>
    </source>
</evidence>
<gene>
    <name evidence="15" type="ORF">C7I55_27000</name>
</gene>
<dbReference type="Gene3D" id="3.30.565.10">
    <property type="entry name" value="Histidine kinase-like ATPase, C-terminal domain"/>
    <property type="match status" value="1"/>
</dbReference>
<dbReference type="InterPro" id="IPR004358">
    <property type="entry name" value="Sig_transdc_His_kin-like_C"/>
</dbReference>
<feature type="domain" description="PAS" evidence="13">
    <location>
        <begin position="138"/>
        <end position="190"/>
    </location>
</feature>
<feature type="domain" description="Response regulatory" evidence="12">
    <location>
        <begin position="707"/>
        <end position="819"/>
    </location>
</feature>
<name>A0A2P7QED8_9SPHN</name>
<dbReference type="SMART" id="SM00065">
    <property type="entry name" value="GAF"/>
    <property type="match status" value="1"/>
</dbReference>
<dbReference type="Pfam" id="PF00989">
    <property type="entry name" value="PAS"/>
    <property type="match status" value="1"/>
</dbReference>
<comment type="caution">
    <text evidence="15">The sequence shown here is derived from an EMBL/GenBank/DDBJ whole genome shotgun (WGS) entry which is preliminary data.</text>
</comment>
<evidence type="ECO:0000256" key="2">
    <source>
        <dbReference type="ARBA" id="ARBA00012438"/>
    </source>
</evidence>
<reference evidence="15 16" key="1">
    <citation type="submission" date="2018-03" db="EMBL/GenBank/DDBJ databases">
        <title>The draft genome of Sphingosinicella sp. GL-C-18.</title>
        <authorList>
            <person name="Liu L."/>
            <person name="Li L."/>
            <person name="Liang L."/>
            <person name="Zhang X."/>
            <person name="Wang T."/>
        </authorList>
    </citation>
    <scope>NUCLEOTIDE SEQUENCE [LARGE SCALE GENOMIC DNA]</scope>
    <source>
        <strain evidence="15 16">GL-C-18</strain>
    </source>
</reference>
<dbReference type="CDD" id="cd00082">
    <property type="entry name" value="HisKA"/>
    <property type="match status" value="1"/>
</dbReference>
<comment type="catalytic activity">
    <reaction evidence="1">
        <text>ATP + protein L-histidine = ADP + protein N-phospho-L-histidine.</text>
        <dbReference type="EC" id="2.7.13.3"/>
    </reaction>
</comment>
<dbReference type="Gene3D" id="3.30.450.40">
    <property type="match status" value="1"/>
</dbReference>
<dbReference type="AlphaFoldDB" id="A0A2P7QED8"/>
<evidence type="ECO:0000259" key="14">
    <source>
        <dbReference type="PROSITE" id="PS50113"/>
    </source>
</evidence>
<evidence type="ECO:0000256" key="8">
    <source>
        <dbReference type="ARBA" id="ARBA00023012"/>
    </source>
</evidence>
<evidence type="ECO:0000259" key="11">
    <source>
        <dbReference type="PROSITE" id="PS50109"/>
    </source>
</evidence>